<protein>
    <submittedName>
        <fullName evidence="2">Uncharacterized protein</fullName>
    </submittedName>
</protein>
<accession>A0A8F9TT34</accession>
<evidence type="ECO:0000313" key="2">
    <source>
        <dbReference type="EMBL" id="QYM78719.1"/>
    </source>
</evidence>
<keyword evidence="3" id="KW-1185">Reference proteome</keyword>
<dbReference type="Gene3D" id="3.60.21.10">
    <property type="match status" value="1"/>
</dbReference>
<dbReference type="RefSeq" id="WP_220161823.1">
    <property type="nucleotide sequence ID" value="NZ_CP080507.1"/>
</dbReference>
<organism evidence="2 3">
    <name type="scientific">Horticoccus luteus</name>
    <dbReference type="NCBI Taxonomy" id="2862869"/>
    <lineage>
        <taxon>Bacteria</taxon>
        <taxon>Pseudomonadati</taxon>
        <taxon>Verrucomicrobiota</taxon>
        <taxon>Opitutia</taxon>
        <taxon>Opitutales</taxon>
        <taxon>Opitutaceae</taxon>
        <taxon>Horticoccus</taxon>
    </lineage>
</organism>
<dbReference type="Proteomes" id="UP000825051">
    <property type="component" value="Chromosome"/>
</dbReference>
<dbReference type="EMBL" id="CP080507">
    <property type="protein sequence ID" value="QYM78719.1"/>
    <property type="molecule type" value="Genomic_DNA"/>
</dbReference>
<gene>
    <name evidence="2" type="ORF">K0B96_15665</name>
</gene>
<reference evidence="2" key="1">
    <citation type="submission" date="2021-08" db="EMBL/GenBank/DDBJ databases">
        <title>Genome of a novel bacterium of the phylum Verrucomicrobia, Oleiharenicola sp. KSB-15.</title>
        <authorList>
            <person name="Chung J.-H."/>
            <person name="Ahn J.-H."/>
            <person name="Yoon Y."/>
            <person name="Kim D.-Y."/>
            <person name="An S.-H."/>
            <person name="Park I."/>
            <person name="Yeon J."/>
        </authorList>
    </citation>
    <scope>NUCLEOTIDE SEQUENCE</scope>
    <source>
        <strain evidence="2">KSB-15</strain>
    </source>
</reference>
<dbReference type="InterPro" id="IPR029052">
    <property type="entry name" value="Metallo-depent_PP-like"/>
</dbReference>
<feature type="compositionally biased region" description="Basic residues" evidence="1">
    <location>
        <begin position="164"/>
        <end position="181"/>
    </location>
</feature>
<evidence type="ECO:0000313" key="3">
    <source>
        <dbReference type="Proteomes" id="UP000825051"/>
    </source>
</evidence>
<dbReference type="SUPFAM" id="SSF56300">
    <property type="entry name" value="Metallo-dependent phosphatases"/>
    <property type="match status" value="1"/>
</dbReference>
<dbReference type="AlphaFoldDB" id="A0A8F9TT34"/>
<dbReference type="KEGG" id="ole:K0B96_15665"/>
<evidence type="ECO:0000256" key="1">
    <source>
        <dbReference type="SAM" id="MobiDB-lite"/>
    </source>
</evidence>
<name>A0A8F9TT34_9BACT</name>
<sequence>MRNVLGRGCPQFASFVKSQGVRFYGVFVDVFVSGPTHELLPTPTIVPGTGARIVQAGYYARWVGRLELTVDLETRKVIEAAGEAIPMRHDRTPVDAAMLAWVRQRESELCPEASDVLVKDSGMLTMNEVAWLGAAALRRQAKTDVGFCHAGQGHPQSDLPGTARRQRPVPRRRGSRQRHGAHGTDRRGDRGLFAGVG</sequence>
<proteinExistence type="predicted"/>
<feature type="region of interest" description="Disordered" evidence="1">
    <location>
        <begin position="147"/>
        <end position="197"/>
    </location>
</feature>